<evidence type="ECO:0000256" key="1">
    <source>
        <dbReference type="ARBA" id="ARBA00004479"/>
    </source>
</evidence>
<evidence type="ECO:0000313" key="13">
    <source>
        <dbReference type="EMBL" id="RMC18373.1"/>
    </source>
</evidence>
<evidence type="ECO:0000259" key="10">
    <source>
        <dbReference type="Pfam" id="PF10577"/>
    </source>
</evidence>
<feature type="domain" description="Maestro/Maestro-like HEAT-repeats" evidence="12">
    <location>
        <begin position="330"/>
        <end position="543"/>
    </location>
</feature>
<evidence type="ECO:0000256" key="2">
    <source>
        <dbReference type="ARBA" id="ARBA00006818"/>
    </source>
</evidence>
<dbReference type="OrthoDB" id="8950207at2759"/>
<evidence type="ECO:0000313" key="14">
    <source>
        <dbReference type="Proteomes" id="UP000269221"/>
    </source>
</evidence>
<keyword evidence="4" id="KW-0732">Signal</keyword>
<evidence type="ECO:0000256" key="9">
    <source>
        <dbReference type="SAM" id="Phobius"/>
    </source>
</evidence>
<dbReference type="InterPro" id="IPR018890">
    <property type="entry name" value="FAM171"/>
</dbReference>
<proteinExistence type="inferred from homology"/>
<dbReference type="InterPro" id="IPR011989">
    <property type="entry name" value="ARM-like"/>
</dbReference>
<dbReference type="EMBL" id="QRBI01000096">
    <property type="protein sequence ID" value="RMC18373.1"/>
    <property type="molecule type" value="Genomic_DNA"/>
</dbReference>
<comment type="similarity">
    <text evidence="2">Belongs to the FAM171 family.</text>
</comment>
<dbReference type="Proteomes" id="UP000269221">
    <property type="component" value="Unassembled WGS sequence"/>
</dbReference>
<sequence length="1486" mass="166952">MQDPAFQAVRDFIMDGDPVQCPESRLECLANPHVGSRVRTCFCDIEVPSRLHLLTQRFSQTSFTQLAINPDIDMAERSSSLPKNVGKFTCGAPPQQRNEMEQFQLLQKDARRNQTQQQNSAHSCWNSIGQMCTNITGTWCREMITRLTTGVAEPDPTHTPSIASAPSLDLFGERVVSSPSQVPGFVRNMHQRFMSDVPPDDRLFMDILRLTDAHPNDVAVTLLRCAPSCDRFAVNTLKALFYRLRCLDLLVAMERKCGWDTLLCADTHHYAVGLLARQMRRVSRDLCSCIALRLLRLLSREEPHWELPAMAFLVEVLDCLDFSEWGDSILEIMMRHLPSESREMRRLVLRGLVMLSNEPSLAKKMCSLSANLMELLRNEDREVVSMTLSVFLNLLLNKDILVSSPTAPKLAEALRPLFDNDNRQVQLLSIHLYKEVMESVVEKGKKHLKILVSQSLLPLFFNCHDGNQHVAEASRKTLLRAVSFLKRRDLERLLKMKDPWSFGEHVLAEDRSQAPENLRQALPYLESPQEPVREAAIRCIGIAGMLMRGQQEELQLICEESKKNSQKNTRKLDQISVPGFVRNMHQRFMSDVPPDDRLFMDILRLTDEHPNDVAVTLLRCAPSCDRFAVNTLKALFCRLRCLDLLVAMERKCGWDTLLCADTHHYAVGLLASHSCLGRSVPMRNCPVQIRAPASWAPLSLPCAFQVLDCLDFSEWGDSILEIMMRHLPSESREMRRLVLRGLVMLSNEPSLENVTPDVYLMDTNVFLPFDGLQLTGSVFTLKVQVNDIISHQYLQQAVVEVFVNYTLANSTVTGNNGAVLIKVPYKLGLSLTIVSYKDGYLLTPLPWKTARMPNAKSQPSVQFPKSLIKLPANHIANVTAYLTVPEQFLKVDSFLHTTGIILNKSGFKSMELTPLAAICVNVLLAGKELNVNGPVQVTLPFPTTTVKSGDAVPAWTFDMKIGAWVNRGLGMVREVDGQLVWTYTAQHLGYWIAAPLPGTRESIISAVSKDITAYHTVFLTAILGGTVVIIIGFFSVLLCYCRDKCRRTQKKEKNTTKLEVIKKDQTTSTTHINHINAVKGSLKLEDKSQLYTPKISSYSPQRRLSTDTEDGKSQDKFKIYSEDASYQSSCQIGQAGNSALSVEPSAAVRLLQQPKHSNSTISQAPRDIPDQTRYLSLKEEMYGLSHIPEHLMHIYNQPIAILQTSDLFHSPEQLHPAKSATLPRKGQLVYGPMMEPVNRDAYMQTLPKMPVHSHPQPSACRDENGALDGEEGLPSQTSNWGRYTNSLLESVSVPGTLNEAVVMTPFSSELQGISEQTLLELSKGKPSPHPRAWFVSLDGKPIAQVRHSFIDLKKGKKTESNDTSLDSGVDMNEHHPNRKLEREKTFIKSMPHSKILYLEDLDLSSSESGTTVCTPEDQAVRHIMEGGNGPVLEQHDEEGLRKKSLPGSHESGIPSAKKRDRPPLMKRDSKTNIWKKREERPLIPIN</sequence>
<feature type="compositionally biased region" description="Basic and acidic residues" evidence="8">
    <location>
        <begin position="1461"/>
        <end position="1486"/>
    </location>
</feature>
<dbReference type="Pfam" id="PF10577">
    <property type="entry name" value="FAM171A1-2-B_N"/>
    <property type="match status" value="1"/>
</dbReference>
<name>A0A3M0KZ02_HIRRU</name>
<dbReference type="Gene3D" id="1.25.10.10">
    <property type="entry name" value="Leucine-rich Repeat Variant"/>
    <property type="match status" value="1"/>
</dbReference>
<protein>
    <recommendedName>
        <fullName evidence="15">Protein FAM171B</fullName>
    </recommendedName>
</protein>
<dbReference type="InterPro" id="IPR048530">
    <property type="entry name" value="FAM171_N"/>
</dbReference>
<keyword evidence="6 9" id="KW-0472">Membrane</keyword>
<evidence type="ECO:0000256" key="3">
    <source>
        <dbReference type="ARBA" id="ARBA00022692"/>
    </source>
</evidence>
<keyword evidence="7" id="KW-0325">Glycoprotein</keyword>
<evidence type="ECO:0000256" key="5">
    <source>
        <dbReference type="ARBA" id="ARBA00022989"/>
    </source>
</evidence>
<dbReference type="Pfam" id="PF20771">
    <property type="entry name" value="FAM171A1-2-B_C"/>
    <property type="match status" value="1"/>
</dbReference>
<evidence type="ECO:0000259" key="12">
    <source>
        <dbReference type="Pfam" id="PF23227"/>
    </source>
</evidence>
<gene>
    <name evidence="13" type="ORF">DUI87_04259</name>
</gene>
<dbReference type="GO" id="GO:0016020">
    <property type="term" value="C:membrane"/>
    <property type="evidence" value="ECO:0007669"/>
    <property type="project" value="UniProtKB-SubCell"/>
</dbReference>
<evidence type="ECO:0008006" key="15">
    <source>
        <dbReference type="Google" id="ProtNLM"/>
    </source>
</evidence>
<comment type="caution">
    <text evidence="13">The sequence shown here is derived from an EMBL/GenBank/DDBJ whole genome shotgun (WGS) entry which is preliminary data.</text>
</comment>
<dbReference type="SUPFAM" id="SSF48371">
    <property type="entry name" value="ARM repeat"/>
    <property type="match status" value="1"/>
</dbReference>
<reference evidence="13 14" key="1">
    <citation type="submission" date="2018-07" db="EMBL/GenBank/DDBJ databases">
        <title>A high quality draft genome assembly of the barn swallow (H. rustica rustica).</title>
        <authorList>
            <person name="Formenti G."/>
            <person name="Chiara M."/>
            <person name="Poveda L."/>
            <person name="Francoijs K.-J."/>
            <person name="Bonisoli-Alquati A."/>
            <person name="Canova L."/>
            <person name="Gianfranceschi L."/>
            <person name="Horner D.S."/>
            <person name="Saino N."/>
        </authorList>
    </citation>
    <scope>NUCLEOTIDE SEQUENCE [LARGE SCALE GENOMIC DNA]</scope>
    <source>
        <strain evidence="13">Chelidonia</strain>
        <tissue evidence="13">Blood</tissue>
    </source>
</reference>
<evidence type="ECO:0000256" key="7">
    <source>
        <dbReference type="ARBA" id="ARBA00023180"/>
    </source>
</evidence>
<dbReference type="PANTHER" id="PTHR31626">
    <property type="entry name" value="SUSHI DOMAIN-CONTAINING PROTEIN"/>
    <property type="match status" value="1"/>
</dbReference>
<feature type="domain" description="FAM171 C-terminal" evidence="11">
    <location>
        <begin position="1262"/>
        <end position="1483"/>
    </location>
</feature>
<dbReference type="InterPro" id="IPR055406">
    <property type="entry name" value="HEAT_Maestro"/>
</dbReference>
<feature type="domain" description="FAM171 N-terminal" evidence="10">
    <location>
        <begin position="853"/>
        <end position="994"/>
    </location>
</feature>
<keyword evidence="5 9" id="KW-1133">Transmembrane helix</keyword>
<feature type="transmembrane region" description="Helical" evidence="9">
    <location>
        <begin position="1017"/>
        <end position="1041"/>
    </location>
</feature>
<feature type="region of interest" description="Disordered" evidence="8">
    <location>
        <begin position="1427"/>
        <end position="1486"/>
    </location>
</feature>
<accession>A0A3M0KZ02</accession>
<dbReference type="PANTHER" id="PTHR31626:SF2">
    <property type="entry name" value="PROTEIN FAM171B"/>
    <property type="match status" value="1"/>
</dbReference>
<dbReference type="InterPro" id="IPR049175">
    <property type="entry name" value="FAM171_C"/>
</dbReference>
<keyword evidence="14" id="KW-1185">Reference proteome</keyword>
<dbReference type="Pfam" id="PF23227">
    <property type="entry name" value="HEAT_MROH2B_C"/>
    <property type="match status" value="1"/>
</dbReference>
<comment type="subcellular location">
    <subcellularLocation>
        <location evidence="1">Membrane</location>
        <topology evidence="1">Single-pass type I membrane protein</topology>
    </subcellularLocation>
</comment>
<evidence type="ECO:0000256" key="6">
    <source>
        <dbReference type="ARBA" id="ARBA00023136"/>
    </source>
</evidence>
<feature type="region of interest" description="Disordered" evidence="8">
    <location>
        <begin position="1355"/>
        <end position="1376"/>
    </location>
</feature>
<keyword evidence="3 9" id="KW-0812">Transmembrane</keyword>
<evidence type="ECO:0000256" key="4">
    <source>
        <dbReference type="ARBA" id="ARBA00022729"/>
    </source>
</evidence>
<evidence type="ECO:0000256" key="8">
    <source>
        <dbReference type="SAM" id="MobiDB-lite"/>
    </source>
</evidence>
<dbReference type="InterPro" id="IPR016024">
    <property type="entry name" value="ARM-type_fold"/>
</dbReference>
<evidence type="ECO:0000259" key="11">
    <source>
        <dbReference type="Pfam" id="PF20771"/>
    </source>
</evidence>
<organism evidence="13 14">
    <name type="scientific">Hirundo rustica rustica</name>
    <dbReference type="NCBI Taxonomy" id="333673"/>
    <lineage>
        <taxon>Eukaryota</taxon>
        <taxon>Metazoa</taxon>
        <taxon>Chordata</taxon>
        <taxon>Craniata</taxon>
        <taxon>Vertebrata</taxon>
        <taxon>Euteleostomi</taxon>
        <taxon>Archelosauria</taxon>
        <taxon>Archosauria</taxon>
        <taxon>Dinosauria</taxon>
        <taxon>Saurischia</taxon>
        <taxon>Theropoda</taxon>
        <taxon>Coelurosauria</taxon>
        <taxon>Aves</taxon>
        <taxon>Neognathae</taxon>
        <taxon>Neoaves</taxon>
        <taxon>Telluraves</taxon>
        <taxon>Australaves</taxon>
        <taxon>Passeriformes</taxon>
        <taxon>Sylvioidea</taxon>
        <taxon>Hirundinidae</taxon>
        <taxon>Hirundo</taxon>
    </lineage>
</organism>